<keyword evidence="1" id="KW-1133">Transmembrane helix</keyword>
<accession>A0A0S4PX13</accession>
<sequence length="42" mass="4851">MLFITSPCVYILNLCAFALIFALCLESKYISKRFCIYPISLK</sequence>
<evidence type="ECO:0000313" key="3">
    <source>
        <dbReference type="Proteomes" id="UP000064525"/>
    </source>
</evidence>
<feature type="transmembrane region" description="Helical" evidence="1">
    <location>
        <begin position="6"/>
        <end position="25"/>
    </location>
</feature>
<gene>
    <name evidence="2" type="ORF">BN2458_PEG0860</name>
</gene>
<keyword evidence="1" id="KW-0472">Membrane</keyword>
<evidence type="ECO:0000313" key="2">
    <source>
        <dbReference type="EMBL" id="CUU39746.1"/>
    </source>
</evidence>
<dbReference type="AlphaFoldDB" id="A0A0S4PX13"/>
<dbReference type="EMBL" id="LN907858">
    <property type="protein sequence ID" value="CUU39746.1"/>
    <property type="molecule type" value="Genomic_DNA"/>
</dbReference>
<keyword evidence="1" id="KW-0812">Transmembrane</keyword>
<name>A0A0S4PX13_9HELI</name>
<organism evidence="2 3">
    <name type="scientific">Helicobacter typhlonius</name>
    <dbReference type="NCBI Taxonomy" id="76936"/>
    <lineage>
        <taxon>Bacteria</taxon>
        <taxon>Pseudomonadati</taxon>
        <taxon>Campylobacterota</taxon>
        <taxon>Epsilonproteobacteria</taxon>
        <taxon>Campylobacterales</taxon>
        <taxon>Helicobacteraceae</taxon>
        <taxon>Helicobacter</taxon>
    </lineage>
</organism>
<evidence type="ECO:0000256" key="1">
    <source>
        <dbReference type="SAM" id="Phobius"/>
    </source>
</evidence>
<dbReference type="KEGG" id="hty:BN2458_PEG0860"/>
<protein>
    <submittedName>
        <fullName evidence="2">Uncharacterized protein</fullName>
    </submittedName>
</protein>
<reference evidence="3" key="1">
    <citation type="submission" date="2015-11" db="EMBL/GenBank/DDBJ databases">
        <authorList>
            <person name="Anvar S.Y."/>
        </authorList>
    </citation>
    <scope>NUCLEOTIDE SEQUENCE [LARGE SCALE GENOMIC DNA]</scope>
</reference>
<proteinExistence type="predicted"/>
<dbReference type="Proteomes" id="UP000064525">
    <property type="component" value="Chromosome I"/>
</dbReference>